<feature type="domain" description="ATPase dynein-related AAA" evidence="4">
    <location>
        <begin position="75"/>
        <end position="151"/>
    </location>
</feature>
<feature type="compositionally biased region" description="Low complexity" evidence="3">
    <location>
        <begin position="390"/>
        <end position="402"/>
    </location>
</feature>
<dbReference type="GO" id="GO:0016887">
    <property type="term" value="F:ATP hydrolysis activity"/>
    <property type="evidence" value="ECO:0007669"/>
    <property type="project" value="InterPro"/>
</dbReference>
<evidence type="ECO:0000256" key="1">
    <source>
        <dbReference type="ARBA" id="ARBA00022741"/>
    </source>
</evidence>
<accession>F0YRR1</accession>
<dbReference type="InterPro" id="IPR027417">
    <property type="entry name" value="P-loop_NTPase"/>
</dbReference>
<evidence type="ECO:0000259" key="4">
    <source>
        <dbReference type="Pfam" id="PF07728"/>
    </source>
</evidence>
<evidence type="ECO:0000313" key="5">
    <source>
        <dbReference type="EMBL" id="EGB02198.1"/>
    </source>
</evidence>
<keyword evidence="1" id="KW-0547">Nucleotide-binding</keyword>
<dbReference type="KEGG" id="aaf:AURANDRAFT_69106"/>
<dbReference type="GO" id="GO:0000027">
    <property type="term" value="P:ribosomal large subunit assembly"/>
    <property type="evidence" value="ECO:0007669"/>
    <property type="project" value="TreeGrafter"/>
</dbReference>
<dbReference type="GO" id="GO:0030687">
    <property type="term" value="C:preribosome, large subunit precursor"/>
    <property type="evidence" value="ECO:0007669"/>
    <property type="project" value="TreeGrafter"/>
</dbReference>
<dbReference type="Gene3D" id="3.40.50.300">
    <property type="entry name" value="P-loop containing nucleotide triphosphate hydrolases"/>
    <property type="match status" value="1"/>
</dbReference>
<dbReference type="AlphaFoldDB" id="F0YRR1"/>
<proteinExistence type="predicted"/>
<evidence type="ECO:0000313" key="6">
    <source>
        <dbReference type="Proteomes" id="UP000002729"/>
    </source>
</evidence>
<dbReference type="PANTHER" id="PTHR48103">
    <property type="entry name" value="MIDASIN-RELATED"/>
    <property type="match status" value="1"/>
</dbReference>
<feature type="compositionally biased region" description="Acidic residues" evidence="3">
    <location>
        <begin position="365"/>
        <end position="374"/>
    </location>
</feature>
<keyword evidence="2" id="KW-0067">ATP-binding</keyword>
<reference evidence="5 6" key="1">
    <citation type="journal article" date="2011" name="Proc. Natl. Acad. Sci. U.S.A.">
        <title>Niche of harmful alga Aureococcus anophagefferens revealed through ecogenomics.</title>
        <authorList>
            <person name="Gobler C.J."/>
            <person name="Berry D.L."/>
            <person name="Dyhrman S.T."/>
            <person name="Wilhelm S.W."/>
            <person name="Salamov A."/>
            <person name="Lobanov A.V."/>
            <person name="Zhang Y."/>
            <person name="Collier J.L."/>
            <person name="Wurch L.L."/>
            <person name="Kustka A.B."/>
            <person name="Dill B.D."/>
            <person name="Shah M."/>
            <person name="VerBerkmoes N.C."/>
            <person name="Kuo A."/>
            <person name="Terry A."/>
            <person name="Pangilinan J."/>
            <person name="Lindquist E.A."/>
            <person name="Lucas S."/>
            <person name="Paulsen I.T."/>
            <person name="Hattenrath-Lehmann T.K."/>
            <person name="Talmage S.C."/>
            <person name="Walker E.A."/>
            <person name="Koch F."/>
            <person name="Burson A.M."/>
            <person name="Marcoval M.A."/>
            <person name="Tang Y.Z."/>
            <person name="Lecleir G.R."/>
            <person name="Coyne K.J."/>
            <person name="Berg G.M."/>
            <person name="Bertrand E.M."/>
            <person name="Saito M.A."/>
            <person name="Gladyshev V.N."/>
            <person name="Grigoriev I.V."/>
        </authorList>
    </citation>
    <scope>NUCLEOTIDE SEQUENCE [LARGE SCALE GENOMIC DNA]</scope>
    <source>
        <strain evidence="6">CCMP 1984</strain>
    </source>
</reference>
<name>F0YRR1_AURAN</name>
<dbReference type="eggNOG" id="KOG1808">
    <property type="taxonomic scope" value="Eukaryota"/>
</dbReference>
<dbReference type="EMBL" id="GL833721">
    <property type="protein sequence ID" value="EGB02198.1"/>
    <property type="molecule type" value="Genomic_DNA"/>
</dbReference>
<dbReference type="InterPro" id="IPR011704">
    <property type="entry name" value="ATPase_dyneun-rel_AAA"/>
</dbReference>
<dbReference type="GO" id="GO:0005634">
    <property type="term" value="C:nucleus"/>
    <property type="evidence" value="ECO:0007669"/>
    <property type="project" value="TreeGrafter"/>
</dbReference>
<keyword evidence="6" id="KW-1185">Reference proteome</keyword>
<evidence type="ECO:0000256" key="2">
    <source>
        <dbReference type="ARBA" id="ARBA00022840"/>
    </source>
</evidence>
<dbReference type="Proteomes" id="UP000002729">
    <property type="component" value="Unassembled WGS sequence"/>
</dbReference>
<dbReference type="SUPFAM" id="SSF52540">
    <property type="entry name" value="P-loop containing nucleoside triphosphate hydrolases"/>
    <property type="match status" value="1"/>
</dbReference>
<feature type="non-terminal residue" evidence="5">
    <location>
        <position position="1"/>
    </location>
</feature>
<dbReference type="Pfam" id="PF07728">
    <property type="entry name" value="AAA_5"/>
    <property type="match status" value="1"/>
</dbReference>
<evidence type="ECO:0000256" key="3">
    <source>
        <dbReference type="SAM" id="MobiDB-lite"/>
    </source>
</evidence>
<dbReference type="PANTHER" id="PTHR48103:SF2">
    <property type="entry name" value="MIDASIN"/>
    <property type="match status" value="1"/>
</dbReference>
<feature type="non-terminal residue" evidence="5">
    <location>
        <position position="434"/>
    </location>
</feature>
<dbReference type="OrthoDB" id="5186at2759"/>
<sequence length="434" mass="43865">LLRALADAAGADLWELQLQPGTDVGDLLGGYEQVDGARRRRRVDARRRDGSGAGVVDAALARLAVSERRPRDEPPRFEWVDGPVVQAAAKGAWLVLDDANLCPPSVLDRLNALLEPGGALALAEGGAVGGEHRVVAPAPGFRVFLTVDPSFGGDVSRAMRNRCAQVVVGGAPPGGFRAAGFAAADAAAAALSRSAAPRLAWADALAGRAEPRPSVAAAAASGAWRAWPPLADEASALGADLAAFCDPARVESAALAAAAARADAAKRADGDSFLDRARRHAPSRPDVALPAVAAARVAALGVALLRAPPPAPDLAWAYPFGAPAPAGASLFALRRAELDVAVGGGLGPFLAALRPLLAAWRADDADAGDDDDGDRLDSGFLRRGGDGGEPEAPAAVDEAGGAAAARPRPDALAVLCGAFCRAVGGPYDAATVAR</sequence>
<dbReference type="GO" id="GO:0005524">
    <property type="term" value="F:ATP binding"/>
    <property type="evidence" value="ECO:0007669"/>
    <property type="project" value="UniProtKB-KW"/>
</dbReference>
<organism evidence="6">
    <name type="scientific">Aureococcus anophagefferens</name>
    <name type="common">Harmful bloom alga</name>
    <dbReference type="NCBI Taxonomy" id="44056"/>
    <lineage>
        <taxon>Eukaryota</taxon>
        <taxon>Sar</taxon>
        <taxon>Stramenopiles</taxon>
        <taxon>Ochrophyta</taxon>
        <taxon>Pelagophyceae</taxon>
        <taxon>Pelagomonadales</taxon>
        <taxon>Pelagomonadaceae</taxon>
        <taxon>Aureococcus</taxon>
    </lineage>
</organism>
<feature type="region of interest" description="Disordered" evidence="3">
    <location>
        <begin position="364"/>
        <end position="402"/>
    </location>
</feature>
<gene>
    <name evidence="5" type="ORF">AURANDRAFT_69106</name>
</gene>
<protein>
    <recommendedName>
        <fullName evidence="4">ATPase dynein-related AAA domain-containing protein</fullName>
    </recommendedName>
</protein>
<dbReference type="GeneID" id="20227243"/>
<dbReference type="RefSeq" id="XP_009043103.1">
    <property type="nucleotide sequence ID" value="XM_009044855.1"/>
</dbReference>
<dbReference type="InParanoid" id="F0YRR1"/>
<dbReference type="GO" id="GO:0000055">
    <property type="term" value="P:ribosomal large subunit export from nucleus"/>
    <property type="evidence" value="ECO:0007669"/>
    <property type="project" value="TreeGrafter"/>
</dbReference>